<proteinExistence type="inferred from homology"/>
<evidence type="ECO:0000256" key="1">
    <source>
        <dbReference type="ARBA" id="ARBA00006484"/>
    </source>
</evidence>
<sequence length="270" mass="30221">MYDYKGKTALITGASSGIGKAFAHEIAVRGMNLVLVARSEDKLLRLAEDLQQNHNIQVEVVVADLSKEESAQEVYDSVSRKQQQVDLLINNAGIVTHGLFAEKTLRSQQDEIRLNVYTPVSLSHLFMQDMFRRGQGAIINVASTGGFQPMPYRAIYSATKAFMINWSEAVWAEAKEKGVSIVTLCPGPTDTNIYEVMGTNDSGVGKMVPPEHVVQTGLRALEKQQMTVIDGRSNYWISQAYRFFPRQTLVNLMHRMFHPKSTSHRKKTSV</sequence>
<comment type="caution">
    <text evidence="4">The sequence shown here is derived from an EMBL/GenBank/DDBJ whole genome shotgun (WGS) entry which is preliminary data.</text>
</comment>
<evidence type="ECO:0000313" key="5">
    <source>
        <dbReference type="Proteomes" id="UP000681290"/>
    </source>
</evidence>
<dbReference type="InterPro" id="IPR036291">
    <property type="entry name" value="NAD(P)-bd_dom_sf"/>
</dbReference>
<gene>
    <name evidence="4" type="ORF">J15TS10_36760</name>
</gene>
<reference evidence="4 5" key="1">
    <citation type="submission" date="2021-03" db="EMBL/GenBank/DDBJ databases">
        <title>Antimicrobial resistance genes in bacteria isolated from Japanese honey, and their potential for conferring macrolide and lincosamide resistance in the American foulbrood pathogen Paenibacillus larvae.</title>
        <authorList>
            <person name="Okamoto M."/>
            <person name="Kumagai M."/>
            <person name="Kanamori H."/>
            <person name="Takamatsu D."/>
        </authorList>
    </citation>
    <scope>NUCLEOTIDE SEQUENCE [LARGE SCALE GENOMIC DNA]</scope>
    <source>
        <strain evidence="4 5">J15TS10</strain>
    </source>
</reference>
<comment type="similarity">
    <text evidence="1 3">Belongs to the short-chain dehydrogenases/reductases (SDR) family.</text>
</comment>
<protein>
    <submittedName>
        <fullName evidence="4">Short-chain dehydrogenase</fullName>
    </submittedName>
</protein>
<dbReference type="EMBL" id="BOSM01000006">
    <property type="protein sequence ID" value="GIP59862.1"/>
    <property type="molecule type" value="Genomic_DNA"/>
</dbReference>
<dbReference type="Proteomes" id="UP000681290">
    <property type="component" value="Unassembled WGS sequence"/>
</dbReference>
<dbReference type="Pfam" id="PF00106">
    <property type="entry name" value="adh_short"/>
    <property type="match status" value="1"/>
</dbReference>
<evidence type="ECO:0000256" key="2">
    <source>
        <dbReference type="ARBA" id="ARBA00023002"/>
    </source>
</evidence>
<dbReference type="PANTHER" id="PTHR44196">
    <property type="entry name" value="DEHYDROGENASE/REDUCTASE SDR FAMILY MEMBER 7B"/>
    <property type="match status" value="1"/>
</dbReference>
<dbReference type="PRINTS" id="PR00081">
    <property type="entry name" value="GDHRDH"/>
</dbReference>
<dbReference type="RefSeq" id="WP_213592992.1">
    <property type="nucleotide sequence ID" value="NZ_BOSM01000006.1"/>
</dbReference>
<dbReference type="Gene3D" id="3.40.50.720">
    <property type="entry name" value="NAD(P)-binding Rossmann-like Domain"/>
    <property type="match status" value="1"/>
</dbReference>
<dbReference type="PRINTS" id="PR00080">
    <property type="entry name" value="SDRFAMILY"/>
</dbReference>
<dbReference type="PIRSF" id="PIRSF000126">
    <property type="entry name" value="11-beta-HSD1"/>
    <property type="match status" value="1"/>
</dbReference>
<evidence type="ECO:0000313" key="4">
    <source>
        <dbReference type="EMBL" id="GIP59862.1"/>
    </source>
</evidence>
<organism evidence="4 5">
    <name type="scientific">Paenibacillus woosongensis</name>
    <dbReference type="NCBI Taxonomy" id="307580"/>
    <lineage>
        <taxon>Bacteria</taxon>
        <taxon>Bacillati</taxon>
        <taxon>Bacillota</taxon>
        <taxon>Bacilli</taxon>
        <taxon>Bacillales</taxon>
        <taxon>Paenibacillaceae</taxon>
        <taxon>Paenibacillus</taxon>
    </lineage>
</organism>
<keyword evidence="5" id="KW-1185">Reference proteome</keyword>
<dbReference type="SUPFAM" id="SSF51735">
    <property type="entry name" value="NAD(P)-binding Rossmann-fold domains"/>
    <property type="match status" value="1"/>
</dbReference>
<evidence type="ECO:0000256" key="3">
    <source>
        <dbReference type="RuleBase" id="RU000363"/>
    </source>
</evidence>
<keyword evidence="2" id="KW-0560">Oxidoreductase</keyword>
<accession>A0ABQ4MVB0</accession>
<dbReference type="PANTHER" id="PTHR44196:SF2">
    <property type="entry name" value="SHORT-CHAIN DEHYDROGENASE-RELATED"/>
    <property type="match status" value="1"/>
</dbReference>
<dbReference type="InterPro" id="IPR002347">
    <property type="entry name" value="SDR_fam"/>
</dbReference>
<name>A0ABQ4MVB0_9BACL</name>